<dbReference type="RefSeq" id="WP_170215733.1">
    <property type="nucleotide sequence ID" value="NZ_BONB01000001.1"/>
</dbReference>
<dbReference type="InterPro" id="IPR036388">
    <property type="entry name" value="WH-like_DNA-bd_sf"/>
</dbReference>
<keyword evidence="6" id="KW-0472">Membrane</keyword>
<evidence type="ECO:0000256" key="3">
    <source>
        <dbReference type="ARBA" id="ARBA00023125"/>
    </source>
</evidence>
<dbReference type="PANTHER" id="PTHR35807">
    <property type="entry name" value="TRANSCRIPTIONAL REGULATOR REDD-RELATED"/>
    <property type="match status" value="1"/>
</dbReference>
<evidence type="ECO:0000256" key="5">
    <source>
        <dbReference type="PROSITE-ProRule" id="PRU01091"/>
    </source>
</evidence>
<gene>
    <name evidence="8" type="ORF">DFJ67_0739</name>
</gene>
<sequence length="540" mass="57900">MPHRFEILGPIRVVDDDQEIDLGPGKQRAVLAVLLLNANKPVPTAQIVDAVWQDEPPENGANVVQKYIAGLRRALEPERSPRTPGQLLALTEAGYLARVPDNGLDIDLFHDCVRAARASQAAGQLDEAAAELRAALALWQGEALAGLSGGYFTAARERLGDARCAAYETLGEVELARGRHASLVPELVRLVAEFPLREQLRYQLILALYRSGRQAEALAAFRTAREFLADEFGVDPGSQLQELHRRMLRSDPSLLLTPVAAEAAALPHPRVPTAAPPVPLMAPAPPMAPVSPVSPVPMPPAGLPLALGPGPGLGQRGWRWGDSPPNWVRLCAVLATLAGAGLVTWLVIGAYAVNRRSRILGLIAFAYLGLGAVSCAIVDATADDPNAGGYAIGMWFFAWFGGAVHVAVLNFLPKRGRDDDLERRVKREQARQLLQHHPALAHQLGVGRPDLPGHFDDGGLVDVNAVPEPVLATLPGVGPQRAWAIAVDRSRRGPFGTVDDLAARGLVEPRDLDRLREIIICGQTFSGHRVDPVPGHSTLA</sequence>
<evidence type="ECO:0000256" key="4">
    <source>
        <dbReference type="ARBA" id="ARBA00023163"/>
    </source>
</evidence>
<dbReference type="Gene3D" id="1.25.40.10">
    <property type="entry name" value="Tetratricopeptide repeat domain"/>
    <property type="match status" value="1"/>
</dbReference>
<dbReference type="Gene3D" id="1.10.10.10">
    <property type="entry name" value="Winged helix-like DNA-binding domain superfamily/Winged helix DNA-binding domain"/>
    <property type="match status" value="1"/>
</dbReference>
<dbReference type="SUPFAM" id="SSF47781">
    <property type="entry name" value="RuvA domain 2-like"/>
    <property type="match status" value="1"/>
</dbReference>
<keyword evidence="2" id="KW-0805">Transcription regulation</keyword>
<dbReference type="InterPro" id="IPR016032">
    <property type="entry name" value="Sig_transdc_resp-reg_C-effctor"/>
</dbReference>
<keyword evidence="4" id="KW-0804">Transcription</keyword>
<keyword evidence="3 5" id="KW-0238">DNA-binding</keyword>
<dbReference type="Proteomes" id="UP000256913">
    <property type="component" value="Unassembled WGS sequence"/>
</dbReference>
<evidence type="ECO:0000313" key="8">
    <source>
        <dbReference type="EMBL" id="REF94795.1"/>
    </source>
</evidence>
<keyword evidence="6" id="KW-0812">Transmembrane</keyword>
<feature type="domain" description="OmpR/PhoB-type" evidence="7">
    <location>
        <begin position="1"/>
        <end position="99"/>
    </location>
</feature>
<keyword evidence="9" id="KW-1185">Reference proteome</keyword>
<dbReference type="CDD" id="cd00383">
    <property type="entry name" value="trans_reg_C"/>
    <property type="match status" value="1"/>
</dbReference>
<comment type="caution">
    <text evidence="8">The sequence shown here is derived from an EMBL/GenBank/DDBJ whole genome shotgun (WGS) entry which is preliminary data.</text>
</comment>
<dbReference type="Pfam" id="PF00486">
    <property type="entry name" value="Trans_reg_C"/>
    <property type="match status" value="1"/>
</dbReference>
<dbReference type="SMART" id="SM00862">
    <property type="entry name" value="Trans_reg_C"/>
    <property type="match status" value="1"/>
</dbReference>
<protein>
    <submittedName>
        <fullName evidence="8">DNA-binding SARP family transcriptional activator</fullName>
    </submittedName>
</protein>
<dbReference type="CDD" id="cd15831">
    <property type="entry name" value="BTAD"/>
    <property type="match status" value="1"/>
</dbReference>
<accession>A0A3D9ZBW7</accession>
<evidence type="ECO:0000256" key="1">
    <source>
        <dbReference type="ARBA" id="ARBA00005820"/>
    </source>
</evidence>
<evidence type="ECO:0000313" key="9">
    <source>
        <dbReference type="Proteomes" id="UP000256913"/>
    </source>
</evidence>
<proteinExistence type="inferred from homology"/>
<dbReference type="SMART" id="SM01043">
    <property type="entry name" value="BTAD"/>
    <property type="match status" value="1"/>
</dbReference>
<dbReference type="PANTHER" id="PTHR35807:SF1">
    <property type="entry name" value="TRANSCRIPTIONAL REGULATOR REDD"/>
    <property type="match status" value="1"/>
</dbReference>
<feature type="transmembrane region" description="Helical" evidence="6">
    <location>
        <begin position="359"/>
        <end position="380"/>
    </location>
</feature>
<reference evidence="8 9" key="1">
    <citation type="submission" date="2018-08" db="EMBL/GenBank/DDBJ databases">
        <title>Sequencing the genomes of 1000 actinobacteria strains.</title>
        <authorList>
            <person name="Klenk H.-P."/>
        </authorList>
    </citation>
    <scope>NUCLEOTIDE SEQUENCE [LARGE SCALE GENOMIC DNA]</scope>
    <source>
        <strain evidence="8 9">DSM 44099</strain>
    </source>
</reference>
<organism evidence="8 9">
    <name type="scientific">Asanoa ferruginea</name>
    <dbReference type="NCBI Taxonomy" id="53367"/>
    <lineage>
        <taxon>Bacteria</taxon>
        <taxon>Bacillati</taxon>
        <taxon>Actinomycetota</taxon>
        <taxon>Actinomycetes</taxon>
        <taxon>Micromonosporales</taxon>
        <taxon>Micromonosporaceae</taxon>
        <taxon>Asanoa</taxon>
    </lineage>
</organism>
<dbReference type="InterPro" id="IPR051677">
    <property type="entry name" value="AfsR-DnrI-RedD_regulator"/>
</dbReference>
<dbReference type="GO" id="GO:0000160">
    <property type="term" value="P:phosphorelay signal transduction system"/>
    <property type="evidence" value="ECO:0007669"/>
    <property type="project" value="InterPro"/>
</dbReference>
<dbReference type="InterPro" id="IPR001867">
    <property type="entry name" value="OmpR/PhoB-type_DNA-bd"/>
</dbReference>
<dbReference type="SUPFAM" id="SSF46894">
    <property type="entry name" value="C-terminal effector domain of the bipartite response regulators"/>
    <property type="match status" value="1"/>
</dbReference>
<dbReference type="AlphaFoldDB" id="A0A3D9ZBW7"/>
<dbReference type="Gene3D" id="1.10.150.320">
    <property type="entry name" value="Photosystem II 12 kDa extrinsic protein"/>
    <property type="match status" value="1"/>
</dbReference>
<dbReference type="PROSITE" id="PS51755">
    <property type="entry name" value="OMPR_PHOB"/>
    <property type="match status" value="1"/>
</dbReference>
<dbReference type="InterPro" id="IPR005158">
    <property type="entry name" value="BTAD"/>
</dbReference>
<evidence type="ECO:0000259" key="7">
    <source>
        <dbReference type="PROSITE" id="PS51755"/>
    </source>
</evidence>
<dbReference type="EMBL" id="QUMQ01000001">
    <property type="protein sequence ID" value="REF94795.1"/>
    <property type="molecule type" value="Genomic_DNA"/>
</dbReference>
<dbReference type="SUPFAM" id="SSF48452">
    <property type="entry name" value="TPR-like"/>
    <property type="match status" value="1"/>
</dbReference>
<name>A0A3D9ZBW7_9ACTN</name>
<comment type="similarity">
    <text evidence="1">Belongs to the AfsR/DnrI/RedD regulatory family.</text>
</comment>
<feature type="DNA-binding region" description="OmpR/PhoB-type" evidence="5">
    <location>
        <begin position="1"/>
        <end position="99"/>
    </location>
</feature>
<dbReference type="GO" id="GO:0006355">
    <property type="term" value="P:regulation of DNA-templated transcription"/>
    <property type="evidence" value="ECO:0007669"/>
    <property type="project" value="InterPro"/>
</dbReference>
<dbReference type="InterPro" id="IPR011990">
    <property type="entry name" value="TPR-like_helical_dom_sf"/>
</dbReference>
<feature type="transmembrane region" description="Helical" evidence="6">
    <location>
        <begin position="392"/>
        <end position="412"/>
    </location>
</feature>
<feature type="transmembrane region" description="Helical" evidence="6">
    <location>
        <begin position="327"/>
        <end position="352"/>
    </location>
</feature>
<evidence type="ECO:0000256" key="2">
    <source>
        <dbReference type="ARBA" id="ARBA00023015"/>
    </source>
</evidence>
<dbReference type="GO" id="GO:0003677">
    <property type="term" value="F:DNA binding"/>
    <property type="evidence" value="ECO:0007669"/>
    <property type="project" value="UniProtKB-UniRule"/>
</dbReference>
<evidence type="ECO:0000256" key="6">
    <source>
        <dbReference type="SAM" id="Phobius"/>
    </source>
</evidence>
<keyword evidence="6" id="KW-1133">Transmembrane helix</keyword>
<dbReference type="InterPro" id="IPR010994">
    <property type="entry name" value="RuvA_2-like"/>
</dbReference>
<dbReference type="Pfam" id="PF03704">
    <property type="entry name" value="BTAD"/>
    <property type="match status" value="1"/>
</dbReference>